<dbReference type="GO" id="GO:0030203">
    <property type="term" value="P:glycosaminoglycan metabolic process"/>
    <property type="evidence" value="ECO:0007669"/>
    <property type="project" value="TreeGrafter"/>
</dbReference>
<evidence type="ECO:0000313" key="14">
    <source>
        <dbReference type="RefSeq" id="XP_015517849.1"/>
    </source>
</evidence>
<keyword evidence="6 7" id="KW-0326">Glycosidase</keyword>
<proteinExistence type="inferred from homology"/>
<dbReference type="Pfam" id="PF14845">
    <property type="entry name" value="Glycohydro_20b2"/>
    <property type="match status" value="1"/>
</dbReference>
<evidence type="ECO:0000256" key="8">
    <source>
        <dbReference type="PIRSR" id="PIRSR001093-1"/>
    </source>
</evidence>
<dbReference type="PANTHER" id="PTHR22600">
    <property type="entry name" value="BETA-HEXOSAMINIDASE"/>
    <property type="match status" value="1"/>
</dbReference>
<dbReference type="Gene3D" id="3.20.20.80">
    <property type="entry name" value="Glycosidases"/>
    <property type="match status" value="1"/>
</dbReference>
<evidence type="ECO:0000313" key="12">
    <source>
        <dbReference type="Proteomes" id="UP000829291"/>
    </source>
</evidence>
<dbReference type="AlphaFoldDB" id="A0A6J0BTX7"/>
<evidence type="ECO:0000256" key="3">
    <source>
        <dbReference type="ARBA" id="ARBA00022729"/>
    </source>
</evidence>
<dbReference type="InterPro" id="IPR017853">
    <property type="entry name" value="GH"/>
</dbReference>
<dbReference type="RefSeq" id="XP_015517849.1">
    <property type="nucleotide sequence ID" value="XM_015662363.1"/>
</dbReference>
<dbReference type="GO" id="GO:0005886">
    <property type="term" value="C:plasma membrane"/>
    <property type="evidence" value="ECO:0007669"/>
    <property type="project" value="TreeGrafter"/>
</dbReference>
<dbReference type="PANTHER" id="PTHR22600:SF42">
    <property type="entry name" value="BETA-N-ACETYLHEXOSAMINIDASE"/>
    <property type="match status" value="1"/>
</dbReference>
<accession>A0A6J0BTX7</accession>
<dbReference type="PRINTS" id="PR00738">
    <property type="entry name" value="GLHYDRLASE20"/>
</dbReference>
<reference evidence="13 14" key="1">
    <citation type="submission" date="2025-04" db="UniProtKB">
        <authorList>
            <consortium name="RefSeq"/>
        </authorList>
    </citation>
    <scope>IDENTIFICATION</scope>
    <source>
        <tissue evidence="13 14">Whole body</tissue>
    </source>
</reference>
<dbReference type="EC" id="3.2.1.52" evidence="7"/>
<keyword evidence="5" id="KW-0325">Glycoprotein</keyword>
<dbReference type="FunFam" id="3.20.20.80:FF:000063">
    <property type="entry name" value="Beta-hexosaminidase"/>
    <property type="match status" value="1"/>
</dbReference>
<dbReference type="SUPFAM" id="SSF55545">
    <property type="entry name" value="beta-N-acetylhexosaminidase-like domain"/>
    <property type="match status" value="1"/>
</dbReference>
<dbReference type="GO" id="GO:0005975">
    <property type="term" value="P:carbohydrate metabolic process"/>
    <property type="evidence" value="ECO:0007669"/>
    <property type="project" value="InterPro"/>
</dbReference>
<protein>
    <recommendedName>
        <fullName evidence="7">Beta-hexosaminidase</fullName>
        <ecNumber evidence="7">3.2.1.52</ecNumber>
    </recommendedName>
</protein>
<evidence type="ECO:0000256" key="1">
    <source>
        <dbReference type="ARBA" id="ARBA00001231"/>
    </source>
</evidence>
<evidence type="ECO:0000259" key="10">
    <source>
        <dbReference type="Pfam" id="PF00728"/>
    </source>
</evidence>
<dbReference type="Pfam" id="PF00728">
    <property type="entry name" value="Glyco_hydro_20"/>
    <property type="match status" value="1"/>
</dbReference>
<feature type="active site" description="Proton donor" evidence="8">
    <location>
        <position position="387"/>
    </location>
</feature>
<dbReference type="Proteomes" id="UP000829291">
    <property type="component" value="Chromosome 2"/>
</dbReference>
<feature type="chain" id="PRO_5044636902" description="Beta-hexosaminidase" evidence="9">
    <location>
        <begin position="20"/>
        <end position="604"/>
    </location>
</feature>
<feature type="domain" description="Glycoside hydrolase family 20 catalytic" evidence="10">
    <location>
        <begin position="222"/>
        <end position="561"/>
    </location>
</feature>
<keyword evidence="3 9" id="KW-0732">Signal</keyword>
<dbReference type="KEGG" id="nlo:107222844"/>
<sequence>MRCLFYWMLVTVSLIEVNARLQKTFYRSFKCQNHKCSRTLRPLAEPPRIGTSLEVLEEHSTLAACRLVCDPFAALWPIPTGLTTLGNKYTEIHPYQFKFVTSAIPEEVKSFVDEVTGIFTHNLQSFCDSEYLAKNGTSIAVTLSVDSSDLTLDWLTIESYSLDLRFDDSGSKGEARLTAQTVYGLRHGLETLLQLTAPVIMQGGIRGLVIITSANIKDAPEFVHRGLSLDTSRNFVTVPDILRTIDGLSSCKMNVLHWHVTDSQSFPIEIKRVPAMTQYGAYSQAKIYSTEDVKLILKYGKARGVRVIPELDMPAHSGAGWEWGEEAGLGRLGVCIGSQPWQEFCIQPPCGQLNPTNANLYNVLREIYKDIIDLWGPSEIFHMGGDEVFIPCWNSTKEITDAMLSRGLGQEVDDFLQLWSEFQASLLNVVNEERGKAGGRNVSTILWSSYLTSPEVIEKYLDKNRYVIQTWVESSSPIPRQLLNLGYQIIVSTKNTWYLDHGFWGNTKYHTWRDVYKNRIPKTDKVLGGEVASWGEYVDSGSLDPRLWPRTAAVAERLWSNPIRMSTAKVEPRLHGHRDRLTIRGINSDAMAPEWCAQHDAECQ</sequence>
<dbReference type="GO" id="GO:0016231">
    <property type="term" value="F:beta-N-acetylglucosaminidase activity"/>
    <property type="evidence" value="ECO:0007669"/>
    <property type="project" value="TreeGrafter"/>
</dbReference>
<keyword evidence="12" id="KW-1185">Reference proteome</keyword>
<dbReference type="GeneID" id="107222844"/>
<dbReference type="InterPro" id="IPR015883">
    <property type="entry name" value="Glyco_hydro_20_cat"/>
</dbReference>
<evidence type="ECO:0000256" key="4">
    <source>
        <dbReference type="ARBA" id="ARBA00022801"/>
    </source>
</evidence>
<evidence type="ECO:0000259" key="11">
    <source>
        <dbReference type="Pfam" id="PF14845"/>
    </source>
</evidence>
<organism evidence="12 14">
    <name type="scientific">Neodiprion lecontei</name>
    <name type="common">Redheaded pine sawfly</name>
    <dbReference type="NCBI Taxonomy" id="441921"/>
    <lineage>
        <taxon>Eukaryota</taxon>
        <taxon>Metazoa</taxon>
        <taxon>Ecdysozoa</taxon>
        <taxon>Arthropoda</taxon>
        <taxon>Hexapoda</taxon>
        <taxon>Insecta</taxon>
        <taxon>Pterygota</taxon>
        <taxon>Neoptera</taxon>
        <taxon>Endopterygota</taxon>
        <taxon>Hymenoptera</taxon>
        <taxon>Tenthredinoidea</taxon>
        <taxon>Diprionidae</taxon>
        <taxon>Diprioninae</taxon>
        <taxon>Neodiprion</taxon>
    </lineage>
</organism>
<evidence type="ECO:0000256" key="5">
    <source>
        <dbReference type="ARBA" id="ARBA00023180"/>
    </source>
</evidence>
<keyword evidence="4 7" id="KW-0378">Hydrolase</keyword>
<dbReference type="RefSeq" id="XP_015517848.1">
    <property type="nucleotide sequence ID" value="XM_015662362.1"/>
</dbReference>
<evidence type="ECO:0000256" key="6">
    <source>
        <dbReference type="ARBA" id="ARBA00023295"/>
    </source>
</evidence>
<name>A0A6J0BTX7_NEOLC</name>
<dbReference type="Gene3D" id="3.30.379.10">
    <property type="entry name" value="Chitobiase/beta-hexosaminidase domain 2-like"/>
    <property type="match status" value="1"/>
</dbReference>
<evidence type="ECO:0000256" key="9">
    <source>
        <dbReference type="SAM" id="SignalP"/>
    </source>
</evidence>
<evidence type="ECO:0000256" key="2">
    <source>
        <dbReference type="ARBA" id="ARBA00006285"/>
    </source>
</evidence>
<dbReference type="CDD" id="cd06562">
    <property type="entry name" value="GH20_HexA_HexB-like"/>
    <property type="match status" value="1"/>
</dbReference>
<dbReference type="OrthoDB" id="428480at2759"/>
<evidence type="ECO:0000313" key="13">
    <source>
        <dbReference type="RefSeq" id="XP_015517848.1"/>
    </source>
</evidence>
<evidence type="ECO:0000256" key="7">
    <source>
        <dbReference type="PIRNR" id="PIRNR001093"/>
    </source>
</evidence>
<gene>
    <name evidence="13 14" type="primary">LOC107222844</name>
</gene>
<dbReference type="InterPro" id="IPR029019">
    <property type="entry name" value="HEX_eukaryotic_N"/>
</dbReference>
<dbReference type="PIRSF" id="PIRSF001093">
    <property type="entry name" value="B-hxosamndse_ab_euk"/>
    <property type="match status" value="1"/>
</dbReference>
<feature type="signal peptide" evidence="9">
    <location>
        <begin position="1"/>
        <end position="19"/>
    </location>
</feature>
<comment type="similarity">
    <text evidence="2 7">Belongs to the glycosyl hydrolase 20 family.</text>
</comment>
<dbReference type="InterPro" id="IPR025705">
    <property type="entry name" value="Beta_hexosaminidase_sua/sub"/>
</dbReference>
<dbReference type="InterPro" id="IPR029018">
    <property type="entry name" value="Hex-like_dom2"/>
</dbReference>
<feature type="domain" description="Beta-hexosaminidase eukaryotic type N-terminal" evidence="11">
    <location>
        <begin position="75"/>
        <end position="195"/>
    </location>
</feature>
<dbReference type="SUPFAM" id="SSF51445">
    <property type="entry name" value="(Trans)glycosidases"/>
    <property type="match status" value="1"/>
</dbReference>
<comment type="catalytic activity">
    <reaction evidence="1 7">
        <text>Hydrolysis of terminal non-reducing N-acetyl-D-hexosamine residues in N-acetyl-beta-D-hexosaminides.</text>
        <dbReference type="EC" id="3.2.1.52"/>
    </reaction>
</comment>